<dbReference type="SUPFAM" id="SSF55248">
    <property type="entry name" value="PCD-like"/>
    <property type="match status" value="1"/>
</dbReference>
<evidence type="ECO:0000256" key="1">
    <source>
        <dbReference type="ARBA" id="ARBA00001554"/>
    </source>
</evidence>
<proteinExistence type="inferred from homology"/>
<dbReference type="RefSeq" id="WP_108972725.1">
    <property type="nucleotide sequence ID" value="NZ_BFBB01000002.1"/>
</dbReference>
<reference evidence="5 6" key="1">
    <citation type="submission" date="2018-02" db="EMBL/GenBank/DDBJ databases">
        <title>Novel Leptospira species isolated from soil and water in Japan.</title>
        <authorList>
            <person name="Nakao R."/>
            <person name="Masuzawa T."/>
        </authorList>
    </citation>
    <scope>NUCLEOTIDE SEQUENCE [LARGE SCALE GENOMIC DNA]</scope>
    <source>
        <strain evidence="5 6">YH101</strain>
    </source>
</reference>
<dbReference type="PANTHER" id="PTHR12599">
    <property type="entry name" value="PTERIN-4-ALPHA-CARBINOLAMINE DEHYDRATASE"/>
    <property type="match status" value="1"/>
</dbReference>
<evidence type="ECO:0000313" key="5">
    <source>
        <dbReference type="EMBL" id="GBF48659.1"/>
    </source>
</evidence>
<keyword evidence="4" id="KW-0456">Lyase</keyword>
<comment type="catalytic activity">
    <reaction evidence="1">
        <text>(4aS,6R)-4a-hydroxy-L-erythro-5,6,7,8-tetrahydrobiopterin = (6R)-L-erythro-6,7-dihydrobiopterin + H2O</text>
        <dbReference type="Rhea" id="RHEA:11920"/>
        <dbReference type="ChEBI" id="CHEBI:15377"/>
        <dbReference type="ChEBI" id="CHEBI:15642"/>
        <dbReference type="ChEBI" id="CHEBI:43120"/>
        <dbReference type="EC" id="4.2.1.96"/>
    </reaction>
</comment>
<dbReference type="GO" id="GO:0006729">
    <property type="term" value="P:tetrahydrobiopterin biosynthetic process"/>
    <property type="evidence" value="ECO:0007669"/>
    <property type="project" value="InterPro"/>
</dbReference>
<dbReference type="Pfam" id="PF01329">
    <property type="entry name" value="Pterin_4a"/>
    <property type="match status" value="1"/>
</dbReference>
<evidence type="ECO:0000256" key="3">
    <source>
        <dbReference type="ARBA" id="ARBA00013252"/>
    </source>
</evidence>
<dbReference type="PANTHER" id="PTHR12599:SF0">
    <property type="entry name" value="PTERIN-4-ALPHA-CARBINOLAMINE DEHYDRATASE"/>
    <property type="match status" value="1"/>
</dbReference>
<evidence type="ECO:0000256" key="2">
    <source>
        <dbReference type="ARBA" id="ARBA00006472"/>
    </source>
</evidence>
<organism evidence="5 6">
    <name type="scientific">Leptospira ryugenii</name>
    <dbReference type="NCBI Taxonomy" id="1917863"/>
    <lineage>
        <taxon>Bacteria</taxon>
        <taxon>Pseudomonadati</taxon>
        <taxon>Spirochaetota</taxon>
        <taxon>Spirochaetia</taxon>
        <taxon>Leptospirales</taxon>
        <taxon>Leptospiraceae</taxon>
        <taxon>Leptospira</taxon>
    </lineage>
</organism>
<dbReference type="OrthoDB" id="9794987at2"/>
<dbReference type="Proteomes" id="UP000245133">
    <property type="component" value="Unassembled WGS sequence"/>
</dbReference>
<gene>
    <name evidence="5" type="ORF">LPTSP4_01590</name>
</gene>
<dbReference type="InterPro" id="IPR036428">
    <property type="entry name" value="PCD_sf"/>
</dbReference>
<name>A0A2P2DVI5_9LEPT</name>
<dbReference type="Gene3D" id="3.30.1360.20">
    <property type="entry name" value="Transcriptional coactivator/pterin dehydratase"/>
    <property type="match status" value="1"/>
</dbReference>
<dbReference type="InterPro" id="IPR001533">
    <property type="entry name" value="Pterin_deHydtase"/>
</dbReference>
<evidence type="ECO:0000256" key="4">
    <source>
        <dbReference type="ARBA" id="ARBA00023239"/>
    </source>
</evidence>
<dbReference type="GO" id="GO:0008124">
    <property type="term" value="F:4-alpha-hydroxytetrahydrobiopterin dehydratase activity"/>
    <property type="evidence" value="ECO:0007669"/>
    <property type="project" value="UniProtKB-EC"/>
</dbReference>
<comment type="caution">
    <text evidence="5">The sequence shown here is derived from an EMBL/GenBank/DDBJ whole genome shotgun (WGS) entry which is preliminary data.</text>
</comment>
<keyword evidence="6" id="KW-1185">Reference proteome</keyword>
<dbReference type="AlphaFoldDB" id="A0A2P2DVI5"/>
<accession>A0A2P2DVI5</accession>
<protein>
    <recommendedName>
        <fullName evidence="3">4a-hydroxytetrahydrobiopterin dehydratase</fullName>
        <ecNumber evidence="3">4.2.1.96</ecNumber>
    </recommendedName>
</protein>
<dbReference type="EMBL" id="BFBB01000002">
    <property type="protein sequence ID" value="GBF48659.1"/>
    <property type="molecule type" value="Genomic_DNA"/>
</dbReference>
<sequence length="82" mass="9886">MSEWFYQESQTESFLEREFVFANFLEAFAFMTKVAILSEKNDHHPDWRNVWNKVYIKLSTHEANNTVTDKDRNLAEEIDRIL</sequence>
<dbReference type="EC" id="4.2.1.96" evidence="3"/>
<comment type="similarity">
    <text evidence="2">Belongs to the pterin-4-alpha-carbinolamine dehydratase family.</text>
</comment>
<evidence type="ECO:0000313" key="6">
    <source>
        <dbReference type="Proteomes" id="UP000245133"/>
    </source>
</evidence>